<feature type="region of interest" description="Disordered" evidence="1">
    <location>
        <begin position="1"/>
        <end position="41"/>
    </location>
</feature>
<evidence type="ECO:0000313" key="2">
    <source>
        <dbReference type="EMBL" id="ORZ40778.1"/>
    </source>
</evidence>
<name>A0A1Y2I1M8_9FUNG</name>
<dbReference type="GO" id="GO:0009235">
    <property type="term" value="P:cobalamin metabolic process"/>
    <property type="evidence" value="ECO:0007669"/>
    <property type="project" value="InterPro"/>
</dbReference>
<accession>A0A1Y2I1M8</accession>
<proteinExistence type="predicted"/>
<organism evidence="2 3">
    <name type="scientific">Catenaria anguillulae PL171</name>
    <dbReference type="NCBI Taxonomy" id="765915"/>
    <lineage>
        <taxon>Eukaryota</taxon>
        <taxon>Fungi</taxon>
        <taxon>Fungi incertae sedis</taxon>
        <taxon>Blastocladiomycota</taxon>
        <taxon>Blastocladiomycetes</taxon>
        <taxon>Blastocladiales</taxon>
        <taxon>Catenariaceae</taxon>
        <taxon>Catenaria</taxon>
    </lineage>
</organism>
<comment type="caution">
    <text evidence="2">The sequence shown here is derived from an EMBL/GenBank/DDBJ whole genome shotgun (WGS) entry which is preliminary data.</text>
</comment>
<dbReference type="AlphaFoldDB" id="A0A1Y2I1M8"/>
<dbReference type="STRING" id="765915.A0A1Y2I1M8"/>
<dbReference type="OrthoDB" id="10263782at2759"/>
<dbReference type="Pfam" id="PF10229">
    <property type="entry name" value="MMADHC"/>
    <property type="match status" value="1"/>
</dbReference>
<reference evidence="2 3" key="1">
    <citation type="submission" date="2016-07" db="EMBL/GenBank/DDBJ databases">
        <title>Pervasive Adenine N6-methylation of Active Genes in Fungi.</title>
        <authorList>
            <consortium name="DOE Joint Genome Institute"/>
            <person name="Mondo S.J."/>
            <person name="Dannebaum R.O."/>
            <person name="Kuo R.C."/>
            <person name="Labutti K."/>
            <person name="Haridas S."/>
            <person name="Kuo A."/>
            <person name="Salamov A."/>
            <person name="Ahrendt S.R."/>
            <person name="Lipzen A."/>
            <person name="Sullivan W."/>
            <person name="Andreopoulos W.B."/>
            <person name="Clum A."/>
            <person name="Lindquist E."/>
            <person name="Daum C."/>
            <person name="Ramamoorthy G.K."/>
            <person name="Gryganskyi A."/>
            <person name="Culley D."/>
            <person name="Magnuson J.K."/>
            <person name="James T.Y."/>
            <person name="O'Malley M.A."/>
            <person name="Stajich J.E."/>
            <person name="Spatafora J.W."/>
            <person name="Visel A."/>
            <person name="Grigoriev I.V."/>
        </authorList>
    </citation>
    <scope>NUCLEOTIDE SEQUENCE [LARGE SCALE GENOMIC DNA]</scope>
    <source>
        <strain evidence="2 3">PL171</strain>
    </source>
</reference>
<evidence type="ECO:0000313" key="3">
    <source>
        <dbReference type="Proteomes" id="UP000193411"/>
    </source>
</evidence>
<keyword evidence="3" id="KW-1185">Reference proteome</keyword>
<protein>
    <submittedName>
        <fullName evidence="2">Uncharacterized protein</fullName>
    </submittedName>
</protein>
<dbReference type="PANTHER" id="PTHR13192:SF3">
    <property type="entry name" value="COBALAMIN TRAFFICKING PROTEIN CBLD"/>
    <property type="match status" value="1"/>
</dbReference>
<evidence type="ECO:0000256" key="1">
    <source>
        <dbReference type="SAM" id="MobiDB-lite"/>
    </source>
</evidence>
<dbReference type="InterPro" id="IPR019362">
    <property type="entry name" value="MMADHC"/>
</dbReference>
<dbReference type="PANTHER" id="PTHR13192">
    <property type="entry name" value="MY011 PROTEIN"/>
    <property type="match status" value="1"/>
</dbReference>
<gene>
    <name evidence="2" type="ORF">BCR44DRAFT_123687</name>
</gene>
<dbReference type="EMBL" id="MCFL01000002">
    <property type="protein sequence ID" value="ORZ40778.1"/>
    <property type="molecule type" value="Genomic_DNA"/>
</dbReference>
<sequence length="225" mass="24305">MVTAHDPNQLPSPTTPTAAYQDLTGTSKSHNHNASSRVAKSTTHLAPTSLLYDHSHELEVSIHRRPRALCATLRMYSHTFCPHRRPGSLSFPSCNRLFSTWLRMADSGQGARRVVGTLCQVCSSVGGIGQDSVSGSWFDFTDPASGYPILSQPGPSLYPDVHGAQALLHYDVMNVGCCKVLLHPRWSSRVYPTTCFTTAPLPVILDCLQELGMPPVAAAHAGLGL</sequence>
<feature type="compositionally biased region" description="Polar residues" evidence="1">
    <location>
        <begin position="9"/>
        <end position="41"/>
    </location>
</feature>
<dbReference type="Proteomes" id="UP000193411">
    <property type="component" value="Unassembled WGS sequence"/>
</dbReference>